<dbReference type="InterPro" id="IPR000485">
    <property type="entry name" value="AsnC-type_HTH_dom"/>
</dbReference>
<dbReference type="InterPro" id="IPR019888">
    <property type="entry name" value="Tscrpt_reg_AsnC-like"/>
</dbReference>
<reference evidence="5" key="1">
    <citation type="submission" date="2021-01" db="EMBL/GenBank/DDBJ databases">
        <title>Whole genome shotgun sequence of Actinocatenispora rupis NBRC 107355.</title>
        <authorList>
            <person name="Komaki H."/>
            <person name="Tamura T."/>
        </authorList>
    </citation>
    <scope>NUCLEOTIDE SEQUENCE</scope>
    <source>
        <strain evidence="5">NBRC 107355</strain>
    </source>
</reference>
<keyword evidence="1" id="KW-0805">Transcription regulation</keyword>
<dbReference type="InterPro" id="IPR036390">
    <property type="entry name" value="WH_DNA-bd_sf"/>
</dbReference>
<dbReference type="FunFam" id="1.10.10.10:FF:000186">
    <property type="entry name" value="AsnC family transcriptional regulator"/>
    <property type="match status" value="1"/>
</dbReference>
<evidence type="ECO:0000313" key="5">
    <source>
        <dbReference type="EMBL" id="GID15118.1"/>
    </source>
</evidence>
<dbReference type="PRINTS" id="PR00033">
    <property type="entry name" value="HTHASNC"/>
</dbReference>
<evidence type="ECO:0000313" key="6">
    <source>
        <dbReference type="Proteomes" id="UP000612808"/>
    </source>
</evidence>
<dbReference type="PANTHER" id="PTHR30154:SF53">
    <property type="entry name" value="HTH-TYPE TRANSCRIPTIONAL REGULATOR LRPC"/>
    <property type="match status" value="1"/>
</dbReference>
<dbReference type="InterPro" id="IPR036388">
    <property type="entry name" value="WH-like_DNA-bd_sf"/>
</dbReference>
<evidence type="ECO:0000256" key="3">
    <source>
        <dbReference type="ARBA" id="ARBA00023163"/>
    </source>
</evidence>
<dbReference type="GO" id="GO:0043200">
    <property type="term" value="P:response to amino acid"/>
    <property type="evidence" value="ECO:0007669"/>
    <property type="project" value="TreeGrafter"/>
</dbReference>
<accession>A0A8J3JFR5</accession>
<name>A0A8J3JFR5_9ACTN</name>
<sequence length="155" mass="16866">MDKIDRQILDLLRTNARLTYAELGRQIGLSPPAVHDRVSKLESTGVILGYRTAVDADRVGLGVTALVGIVQTDSSEADDIAAALSELPEVESCYFLAGQESFLCKVRVGTIAELEALIGRLNRVPGIARTHSTIALSTKWENRPQPLREPPESED</sequence>
<dbReference type="SUPFAM" id="SSF46785">
    <property type="entry name" value="Winged helix' DNA-binding domain"/>
    <property type="match status" value="1"/>
</dbReference>
<evidence type="ECO:0000256" key="1">
    <source>
        <dbReference type="ARBA" id="ARBA00023015"/>
    </source>
</evidence>
<dbReference type="Pfam" id="PF13404">
    <property type="entry name" value="HTH_AsnC-type"/>
    <property type="match status" value="1"/>
</dbReference>
<dbReference type="Pfam" id="PF01037">
    <property type="entry name" value="AsnC_trans_reg"/>
    <property type="match status" value="1"/>
</dbReference>
<dbReference type="Proteomes" id="UP000612808">
    <property type="component" value="Unassembled WGS sequence"/>
</dbReference>
<dbReference type="AlphaFoldDB" id="A0A8J3JFR5"/>
<comment type="caution">
    <text evidence="5">The sequence shown here is derived from an EMBL/GenBank/DDBJ whole genome shotgun (WGS) entry which is preliminary data.</text>
</comment>
<dbReference type="RefSeq" id="WP_203663275.1">
    <property type="nucleotide sequence ID" value="NZ_BAAAZM010000001.1"/>
</dbReference>
<dbReference type="EMBL" id="BOMB01000038">
    <property type="protein sequence ID" value="GID15118.1"/>
    <property type="molecule type" value="Genomic_DNA"/>
</dbReference>
<keyword evidence="3" id="KW-0804">Transcription</keyword>
<dbReference type="Gene3D" id="3.30.70.920">
    <property type="match status" value="1"/>
</dbReference>
<dbReference type="InterPro" id="IPR019887">
    <property type="entry name" value="Tscrpt_reg_AsnC/Lrp_C"/>
</dbReference>
<keyword evidence="2" id="KW-0238">DNA-binding</keyword>
<dbReference type="InterPro" id="IPR011008">
    <property type="entry name" value="Dimeric_a/b-barrel"/>
</dbReference>
<dbReference type="PROSITE" id="PS50956">
    <property type="entry name" value="HTH_ASNC_2"/>
    <property type="match status" value="1"/>
</dbReference>
<evidence type="ECO:0000256" key="2">
    <source>
        <dbReference type="ARBA" id="ARBA00023125"/>
    </source>
</evidence>
<dbReference type="CDD" id="cd00090">
    <property type="entry name" value="HTH_ARSR"/>
    <property type="match status" value="1"/>
</dbReference>
<dbReference type="Gene3D" id="1.10.10.10">
    <property type="entry name" value="Winged helix-like DNA-binding domain superfamily/Winged helix DNA-binding domain"/>
    <property type="match status" value="1"/>
</dbReference>
<keyword evidence="6" id="KW-1185">Reference proteome</keyword>
<feature type="domain" description="HTH asnC-type" evidence="4">
    <location>
        <begin position="1"/>
        <end position="62"/>
    </location>
</feature>
<dbReference type="PROSITE" id="PS00519">
    <property type="entry name" value="HTH_ASNC_1"/>
    <property type="match status" value="1"/>
</dbReference>
<gene>
    <name evidence="5" type="primary">lrp_2</name>
    <name evidence="5" type="ORF">Aru02nite_60070</name>
</gene>
<dbReference type="InterPro" id="IPR019885">
    <property type="entry name" value="Tscrpt_reg_HTH_AsnC-type_CS"/>
</dbReference>
<protein>
    <submittedName>
        <fullName evidence="5">AsnC family transcriptional regulator</fullName>
    </submittedName>
</protein>
<dbReference type="SUPFAM" id="SSF54909">
    <property type="entry name" value="Dimeric alpha+beta barrel"/>
    <property type="match status" value="1"/>
</dbReference>
<dbReference type="GO" id="GO:0043565">
    <property type="term" value="F:sequence-specific DNA binding"/>
    <property type="evidence" value="ECO:0007669"/>
    <property type="project" value="InterPro"/>
</dbReference>
<dbReference type="GO" id="GO:0005829">
    <property type="term" value="C:cytosol"/>
    <property type="evidence" value="ECO:0007669"/>
    <property type="project" value="TreeGrafter"/>
</dbReference>
<proteinExistence type="predicted"/>
<dbReference type="PANTHER" id="PTHR30154">
    <property type="entry name" value="LEUCINE-RESPONSIVE REGULATORY PROTEIN"/>
    <property type="match status" value="1"/>
</dbReference>
<dbReference type="InterPro" id="IPR011991">
    <property type="entry name" value="ArsR-like_HTH"/>
</dbReference>
<dbReference type="SMART" id="SM00344">
    <property type="entry name" value="HTH_ASNC"/>
    <property type="match status" value="1"/>
</dbReference>
<evidence type="ECO:0000259" key="4">
    <source>
        <dbReference type="PROSITE" id="PS50956"/>
    </source>
</evidence>
<organism evidence="5 6">
    <name type="scientific">Actinocatenispora rupis</name>
    <dbReference type="NCBI Taxonomy" id="519421"/>
    <lineage>
        <taxon>Bacteria</taxon>
        <taxon>Bacillati</taxon>
        <taxon>Actinomycetota</taxon>
        <taxon>Actinomycetes</taxon>
        <taxon>Micromonosporales</taxon>
        <taxon>Micromonosporaceae</taxon>
        <taxon>Actinocatenispora</taxon>
    </lineage>
</organism>